<protein>
    <submittedName>
        <fullName evidence="1">Uncharacterized protein</fullName>
    </submittedName>
</protein>
<organism evidence="1 2">
    <name type="scientific">Pleuronectes platessa</name>
    <name type="common">European plaice</name>
    <dbReference type="NCBI Taxonomy" id="8262"/>
    <lineage>
        <taxon>Eukaryota</taxon>
        <taxon>Metazoa</taxon>
        <taxon>Chordata</taxon>
        <taxon>Craniata</taxon>
        <taxon>Vertebrata</taxon>
        <taxon>Euteleostomi</taxon>
        <taxon>Actinopterygii</taxon>
        <taxon>Neopterygii</taxon>
        <taxon>Teleostei</taxon>
        <taxon>Neoteleostei</taxon>
        <taxon>Acanthomorphata</taxon>
        <taxon>Carangaria</taxon>
        <taxon>Pleuronectiformes</taxon>
        <taxon>Pleuronectoidei</taxon>
        <taxon>Pleuronectidae</taxon>
        <taxon>Pleuronectes</taxon>
    </lineage>
</organism>
<keyword evidence="2" id="KW-1185">Reference proteome</keyword>
<dbReference type="EMBL" id="CADEAL010001158">
    <property type="protein sequence ID" value="CAB1429632.1"/>
    <property type="molecule type" value="Genomic_DNA"/>
</dbReference>
<sequence>MGGAEVLKSDWTQKFPCPLVTIPECGPLKPPSPPVGGPPSRTRCVPALRLRYVLWSSRRLLRKGHRRNVILKDTQVPRCGDSNHRSAHLPMQPGFSNKVRGYRLYGPAAVR</sequence>
<evidence type="ECO:0000313" key="2">
    <source>
        <dbReference type="Proteomes" id="UP001153269"/>
    </source>
</evidence>
<reference evidence="1" key="1">
    <citation type="submission" date="2020-03" db="EMBL/GenBank/DDBJ databases">
        <authorList>
            <person name="Weist P."/>
        </authorList>
    </citation>
    <scope>NUCLEOTIDE SEQUENCE</scope>
</reference>
<dbReference type="AlphaFoldDB" id="A0A9N7YJV8"/>
<evidence type="ECO:0000313" key="1">
    <source>
        <dbReference type="EMBL" id="CAB1429632.1"/>
    </source>
</evidence>
<gene>
    <name evidence="1" type="ORF">PLEPLA_LOCUS17610</name>
</gene>
<name>A0A9N7YJV8_PLEPL</name>
<comment type="caution">
    <text evidence="1">The sequence shown here is derived from an EMBL/GenBank/DDBJ whole genome shotgun (WGS) entry which is preliminary data.</text>
</comment>
<dbReference type="Proteomes" id="UP001153269">
    <property type="component" value="Unassembled WGS sequence"/>
</dbReference>
<accession>A0A9N7YJV8</accession>
<proteinExistence type="predicted"/>